<dbReference type="InParanoid" id="A0A3Q3H331"/>
<dbReference type="Gene3D" id="2.30.42.10">
    <property type="match status" value="4"/>
</dbReference>
<proteinExistence type="predicted"/>
<feature type="region of interest" description="Disordered" evidence="1">
    <location>
        <begin position="117"/>
        <end position="178"/>
    </location>
</feature>
<feature type="compositionally biased region" description="Low complexity" evidence="1">
    <location>
        <begin position="117"/>
        <end position="137"/>
    </location>
</feature>
<dbReference type="PANTHER" id="PTHR19964:SF10">
    <property type="entry name" value="MULTIPLE PDZ DOMAIN PROTEIN"/>
    <property type="match status" value="1"/>
</dbReference>
<dbReference type="CDD" id="cd06674">
    <property type="entry name" value="PDZ11_MUPP1-PDZ9_PATJ-like"/>
    <property type="match status" value="1"/>
</dbReference>
<dbReference type="SUPFAM" id="SSF50156">
    <property type="entry name" value="PDZ domain-like"/>
    <property type="match status" value="4"/>
</dbReference>
<feature type="compositionally biased region" description="Low complexity" evidence="1">
    <location>
        <begin position="145"/>
        <end position="154"/>
    </location>
</feature>
<dbReference type="Ensembl" id="ENSLBET00000040228.1">
    <property type="protein sequence ID" value="ENSLBEP00000038629.1"/>
    <property type="gene ID" value="ENSLBEG00000028798.1"/>
</dbReference>
<feature type="domain" description="PDZ" evidence="2">
    <location>
        <begin position="25"/>
        <end position="112"/>
    </location>
</feature>
<dbReference type="STRING" id="56723.ENSLBEP00000038629"/>
<protein>
    <recommendedName>
        <fullName evidence="2">PDZ domain-containing protein</fullName>
    </recommendedName>
</protein>
<name>A0A3Q3H331_9LABR</name>
<dbReference type="Pfam" id="PF00595">
    <property type="entry name" value="PDZ"/>
    <property type="match status" value="4"/>
</dbReference>
<dbReference type="CDD" id="cd06673">
    <property type="entry name" value="PDZ10_MUPP1-PDZ8_PATJ-like"/>
    <property type="match status" value="1"/>
</dbReference>
<feature type="domain" description="PDZ" evidence="2">
    <location>
        <begin position="189"/>
        <end position="272"/>
    </location>
</feature>
<evidence type="ECO:0000313" key="3">
    <source>
        <dbReference type="Ensembl" id="ENSLBEP00000038629.1"/>
    </source>
</evidence>
<dbReference type="Proteomes" id="UP000261660">
    <property type="component" value="Unplaced"/>
</dbReference>
<sequence>MFVKPLALLEKMLQRYGSLSGKLHMIELEKSPAAQGLGISLTGNKEDSRARMGVYVADIDPRGPAGVDGRIWVGDELLEINGQILYGRSHQNASTIINNTPSNVTVKLSICRSESLPSASSAQPLPSSSSDPRSAPSLPLPLPQPVVSSTPSSLTYMQTSQTGQSDSQAAGETSSDPLSCPVVAGRETIVEICKGSVGLGLSIVGGSDTLLGAVIVHEVNDGGAAQRDGRLQAGDQILEVNGIDLRQATHDESIAVLRLTTQRVRLCVFRHQETYREEDLWDVFGLELRPRPGEGLGFTTVGKSNDTGIFVSDVIRGGVADSDGRLLLGDQILSINGEDVRAASQEHAQNCSGAVHLEVARFKAGLQYAQRSQGPCDSLGISVAGGVGSPHDNVHLFIATMDTNGLAAESQQLQTGDRILSINGVSTEGMTHVQAGVLLKNATGTISLQVMSLGATRCSLSLVPALLPQQSVVRIRFLTVSCCRSLRFPPSLFTESGERQT</sequence>
<evidence type="ECO:0000256" key="1">
    <source>
        <dbReference type="SAM" id="MobiDB-lite"/>
    </source>
</evidence>
<feature type="domain" description="PDZ" evidence="2">
    <location>
        <begin position="285"/>
        <end position="348"/>
    </location>
</feature>
<dbReference type="InterPro" id="IPR036034">
    <property type="entry name" value="PDZ_sf"/>
</dbReference>
<reference evidence="3" key="2">
    <citation type="submission" date="2025-09" db="UniProtKB">
        <authorList>
            <consortium name="Ensembl"/>
        </authorList>
    </citation>
    <scope>IDENTIFICATION</scope>
</reference>
<feature type="compositionally biased region" description="Polar residues" evidence="1">
    <location>
        <begin position="155"/>
        <end position="177"/>
    </location>
</feature>
<feature type="domain" description="PDZ" evidence="2">
    <location>
        <begin position="365"/>
        <end position="454"/>
    </location>
</feature>
<organism evidence="3 4">
    <name type="scientific">Labrus bergylta</name>
    <name type="common">ballan wrasse</name>
    <dbReference type="NCBI Taxonomy" id="56723"/>
    <lineage>
        <taxon>Eukaryota</taxon>
        <taxon>Metazoa</taxon>
        <taxon>Chordata</taxon>
        <taxon>Craniata</taxon>
        <taxon>Vertebrata</taxon>
        <taxon>Euteleostomi</taxon>
        <taxon>Actinopterygii</taxon>
        <taxon>Neopterygii</taxon>
        <taxon>Teleostei</taxon>
        <taxon>Neoteleostei</taxon>
        <taxon>Acanthomorphata</taxon>
        <taxon>Eupercaria</taxon>
        <taxon>Labriformes</taxon>
        <taxon>Labridae</taxon>
        <taxon>Labrus</taxon>
    </lineage>
</organism>
<evidence type="ECO:0000313" key="4">
    <source>
        <dbReference type="Proteomes" id="UP000261660"/>
    </source>
</evidence>
<dbReference type="GeneTree" id="ENSGT00940000155586"/>
<dbReference type="PROSITE" id="PS50106">
    <property type="entry name" value="PDZ"/>
    <property type="match status" value="4"/>
</dbReference>
<dbReference type="InterPro" id="IPR051342">
    <property type="entry name" value="PDZ_scaffold"/>
</dbReference>
<dbReference type="AlphaFoldDB" id="A0A3Q3H331"/>
<evidence type="ECO:0000259" key="2">
    <source>
        <dbReference type="PROSITE" id="PS50106"/>
    </source>
</evidence>
<accession>A0A3Q3H331</accession>
<reference evidence="3" key="1">
    <citation type="submission" date="2025-08" db="UniProtKB">
        <authorList>
            <consortium name="Ensembl"/>
        </authorList>
    </citation>
    <scope>IDENTIFICATION</scope>
</reference>
<dbReference type="PANTHER" id="PTHR19964">
    <property type="entry name" value="MULTIPLE PDZ DOMAIN PROTEIN"/>
    <property type="match status" value="1"/>
</dbReference>
<dbReference type="CDD" id="cd06672">
    <property type="entry name" value="PDZ8_MUPP1-PDZ7_PATJ-PDZ2_INAD-like"/>
    <property type="match status" value="1"/>
</dbReference>
<dbReference type="FunFam" id="2.30.42.10:FF:000038">
    <property type="entry name" value="Multiple PDZ domain protein isoform X1"/>
    <property type="match status" value="1"/>
</dbReference>
<keyword evidence="4" id="KW-1185">Reference proteome</keyword>
<dbReference type="SMART" id="SM00228">
    <property type="entry name" value="PDZ"/>
    <property type="match status" value="4"/>
</dbReference>
<dbReference type="InterPro" id="IPR001478">
    <property type="entry name" value="PDZ"/>
</dbReference>